<evidence type="ECO:0000256" key="1">
    <source>
        <dbReference type="ARBA" id="ARBA00022679"/>
    </source>
</evidence>
<dbReference type="Pfam" id="PF00583">
    <property type="entry name" value="Acetyltransf_1"/>
    <property type="match status" value="1"/>
</dbReference>
<keyword evidence="1" id="KW-0808">Transferase</keyword>
<protein>
    <submittedName>
        <fullName evidence="4">GNAT family N-acetyltransferase</fullName>
    </submittedName>
</protein>
<accession>A0A929FY73</accession>
<feature type="domain" description="N-acetyltransferase" evidence="3">
    <location>
        <begin position="10"/>
        <end position="185"/>
    </location>
</feature>
<dbReference type="RefSeq" id="WP_193926562.1">
    <property type="nucleotide sequence ID" value="NZ_JADEYC010000002.1"/>
</dbReference>
<dbReference type="PROSITE" id="PS51186">
    <property type="entry name" value="GNAT"/>
    <property type="match status" value="1"/>
</dbReference>
<keyword evidence="5" id="KW-1185">Reference proteome</keyword>
<dbReference type="AlphaFoldDB" id="A0A929FY73"/>
<dbReference type="PANTHER" id="PTHR43420">
    <property type="entry name" value="ACETYLTRANSFERASE"/>
    <property type="match status" value="1"/>
</dbReference>
<evidence type="ECO:0000259" key="3">
    <source>
        <dbReference type="PROSITE" id="PS51186"/>
    </source>
</evidence>
<dbReference type="PANTHER" id="PTHR43420:SF12">
    <property type="entry name" value="N-ACETYLTRANSFERASE DOMAIN-CONTAINING PROTEIN"/>
    <property type="match status" value="1"/>
</dbReference>
<gene>
    <name evidence="4" type="ORF">IQ251_01525</name>
</gene>
<evidence type="ECO:0000313" key="4">
    <source>
        <dbReference type="EMBL" id="MBE9373119.1"/>
    </source>
</evidence>
<dbReference type="SUPFAM" id="SSF55729">
    <property type="entry name" value="Acyl-CoA N-acyltransferases (Nat)"/>
    <property type="match status" value="1"/>
</dbReference>
<evidence type="ECO:0000313" key="5">
    <source>
        <dbReference type="Proteomes" id="UP000598360"/>
    </source>
</evidence>
<dbReference type="InterPro" id="IPR016181">
    <property type="entry name" value="Acyl_CoA_acyltransferase"/>
</dbReference>
<dbReference type="EMBL" id="JADEYC010000002">
    <property type="protein sequence ID" value="MBE9373119.1"/>
    <property type="molecule type" value="Genomic_DNA"/>
</dbReference>
<dbReference type="InterPro" id="IPR000182">
    <property type="entry name" value="GNAT_dom"/>
</dbReference>
<dbReference type="Proteomes" id="UP000598360">
    <property type="component" value="Unassembled WGS sequence"/>
</dbReference>
<dbReference type="InterPro" id="IPR050680">
    <property type="entry name" value="YpeA/RimI_acetyltransf"/>
</dbReference>
<evidence type="ECO:0000256" key="2">
    <source>
        <dbReference type="ARBA" id="ARBA00023315"/>
    </source>
</evidence>
<dbReference type="Gene3D" id="3.40.630.30">
    <property type="match status" value="1"/>
</dbReference>
<organism evidence="4 5">
    <name type="scientific">Saccharopolyspora montiporae</name>
    <dbReference type="NCBI Taxonomy" id="2781240"/>
    <lineage>
        <taxon>Bacteria</taxon>
        <taxon>Bacillati</taxon>
        <taxon>Actinomycetota</taxon>
        <taxon>Actinomycetes</taxon>
        <taxon>Pseudonocardiales</taxon>
        <taxon>Pseudonocardiaceae</taxon>
        <taxon>Saccharopolyspora</taxon>
    </lineage>
</organism>
<dbReference type="GO" id="GO:0016747">
    <property type="term" value="F:acyltransferase activity, transferring groups other than amino-acyl groups"/>
    <property type="evidence" value="ECO:0007669"/>
    <property type="project" value="InterPro"/>
</dbReference>
<dbReference type="CDD" id="cd04301">
    <property type="entry name" value="NAT_SF"/>
    <property type="match status" value="1"/>
</dbReference>
<proteinExistence type="predicted"/>
<reference evidence="4" key="1">
    <citation type="submission" date="2020-10" db="EMBL/GenBank/DDBJ databases">
        <title>Diversity and distribution of actinomycetes associated with coral in the coast of Hainan.</title>
        <authorList>
            <person name="Li F."/>
        </authorList>
    </citation>
    <scope>NUCLEOTIDE SEQUENCE</scope>
    <source>
        <strain evidence="4">HNM0983</strain>
    </source>
</reference>
<keyword evidence="2" id="KW-0012">Acyltransferase</keyword>
<name>A0A929FY73_9PSEU</name>
<comment type="caution">
    <text evidence="4">The sequence shown here is derived from an EMBL/GenBank/DDBJ whole genome shotgun (WGS) entry which is preliminary data.</text>
</comment>
<sequence>MSAVPSPHREPIIELTAEQFRSRLTEALNVYVTAMGYPASTAQQRAPMWTAHVQREGWRCIGAFDDRDELIGLGYGYIGTPGQWWHEQVRRGLALSGGAAHGWLDDYFELTELHVHPEYQGGGLGERILRKLLESARGANVLLSTPEGPTRAWRLYRRLGFTDVLRDYRFTGDPRPFAVLGRPLPLEA</sequence>